<feature type="transmembrane region" description="Helical" evidence="5">
    <location>
        <begin position="2296"/>
        <end position="2319"/>
    </location>
</feature>
<evidence type="ECO:0000259" key="6">
    <source>
        <dbReference type="PROSITE" id="PS50261"/>
    </source>
</evidence>
<dbReference type="GO" id="GO:0004888">
    <property type="term" value="F:transmembrane signaling receptor activity"/>
    <property type="evidence" value="ECO:0007669"/>
    <property type="project" value="InterPro"/>
</dbReference>
<organism evidence="9">
    <name type="scientific">Schistocephalus solidus</name>
    <name type="common">Tapeworm</name>
    <dbReference type="NCBI Taxonomy" id="70667"/>
    <lineage>
        <taxon>Eukaryota</taxon>
        <taxon>Metazoa</taxon>
        <taxon>Spiralia</taxon>
        <taxon>Lophotrochozoa</taxon>
        <taxon>Platyhelminthes</taxon>
        <taxon>Cestoda</taxon>
        <taxon>Eucestoda</taxon>
        <taxon>Diphyllobothriidea</taxon>
        <taxon>Diphyllobothriidae</taxon>
        <taxon>Schistocephalus</taxon>
    </lineage>
</organism>
<keyword evidence="8" id="KW-1185">Reference proteome</keyword>
<dbReference type="InterPro" id="IPR017981">
    <property type="entry name" value="GPCR_2-like_7TM"/>
</dbReference>
<evidence type="ECO:0000256" key="1">
    <source>
        <dbReference type="ARBA" id="ARBA00004141"/>
    </source>
</evidence>
<dbReference type="Gene3D" id="1.20.1070.10">
    <property type="entry name" value="Rhodopsin 7-helix transmembrane proteins"/>
    <property type="match status" value="1"/>
</dbReference>
<dbReference type="PROSITE" id="PS50261">
    <property type="entry name" value="G_PROTEIN_RECEP_F2_4"/>
    <property type="match status" value="1"/>
</dbReference>
<evidence type="ECO:0000256" key="3">
    <source>
        <dbReference type="ARBA" id="ARBA00022989"/>
    </source>
</evidence>
<comment type="subcellular location">
    <subcellularLocation>
        <location evidence="1">Membrane</location>
        <topology evidence="1">Multi-pass membrane protein</topology>
    </subcellularLocation>
</comment>
<dbReference type="WBParaSite" id="SSLN_0000447401-mRNA-1">
    <property type="protein sequence ID" value="SSLN_0000447401-mRNA-1"/>
    <property type="gene ID" value="SSLN_0000447401"/>
</dbReference>
<feature type="transmembrane region" description="Helical" evidence="5">
    <location>
        <begin position="2183"/>
        <end position="2204"/>
    </location>
</feature>
<evidence type="ECO:0000313" key="9">
    <source>
        <dbReference type="WBParaSite" id="SSLN_0000447401-mRNA-1"/>
    </source>
</evidence>
<dbReference type="PANTHER" id="PTHR12011">
    <property type="entry name" value="ADHESION G-PROTEIN COUPLED RECEPTOR"/>
    <property type="match status" value="1"/>
</dbReference>
<dbReference type="Pfam" id="PF01825">
    <property type="entry name" value="GPS"/>
    <property type="match status" value="1"/>
</dbReference>
<dbReference type="InterPro" id="IPR046338">
    <property type="entry name" value="GAIN_dom_sf"/>
</dbReference>
<feature type="transmembrane region" description="Helical" evidence="5">
    <location>
        <begin position="2267"/>
        <end position="2290"/>
    </location>
</feature>
<dbReference type="InterPro" id="IPR000203">
    <property type="entry name" value="GPS"/>
</dbReference>
<evidence type="ECO:0000256" key="2">
    <source>
        <dbReference type="ARBA" id="ARBA00022692"/>
    </source>
</evidence>
<reference evidence="7 8" key="2">
    <citation type="submission" date="2018-11" db="EMBL/GenBank/DDBJ databases">
        <authorList>
            <consortium name="Pathogen Informatics"/>
        </authorList>
    </citation>
    <scope>NUCLEOTIDE SEQUENCE [LARGE SCALE GENOMIC DNA]</scope>
    <source>
        <strain evidence="7 8">NST_G2</strain>
    </source>
</reference>
<dbReference type="InterPro" id="IPR013320">
    <property type="entry name" value="ConA-like_dom_sf"/>
</dbReference>
<dbReference type="GO" id="GO:0007166">
    <property type="term" value="P:cell surface receptor signaling pathway"/>
    <property type="evidence" value="ECO:0007669"/>
    <property type="project" value="InterPro"/>
</dbReference>
<proteinExistence type="predicted"/>
<dbReference type="Gene3D" id="2.60.120.200">
    <property type="match status" value="2"/>
</dbReference>
<sequence>MGAQSNFLTKALYKRYDSYDTKLHTAPIKADFENTERSLFVALDTNENRINSDQLAEGLFSSDTQSVWLTQQPSKVGCFPLVPDLKAERTYFRYCLLDPEECDYGLTVSVWVKFTRISTEARQVLISTAPYGSRGFTLEVNRNRVVITVVGQSRTWKCAASFAASTHVWYNLGFTWKKASGDITAYVDKEQIGFCSGNTSLSVNGILLDSPTSLWLGCLASVLGPYENTQVLSAYFIHPCLWYYPTQLPVLLLGNKGWRTCSHLSVDHVPPATDVPVEPPEVLNDPADYARILEEFKPLAWSTLPDNPFYETADVFFDLQNEIVPGRSQNIERVNVTCRERYAYQIGAFDAYLKVGLSLNQNARRDNLEQTIRATVVDPLIFKFPKKPHKKGPITELPSMLRRPREPTRSATLVQWCWVLDYSSENGLFVLDAGMCKFFWTQIADVPQSKGCLNDLTKCPEGFSVGAWISLSGDLTAQEKPLSIFEITGELKVAFYGEFLHVFVFNGSHWGTTRLITPPPREVTFNLGISVPGGLLEGVNIFINGYQGETMRLGAPPTPTSLRSVISRGEWILGSWEQDAAAKGTAVSDLVGWKRFSLPSEGHRFLGYTYEQHSLLRNSDHFWTTDAYMLYDAECILQFLRATADPDRYSVSAGTEVPGFSLSSLYKPMGTDPVRFMPDQDEKGPVPVFTMQKKEYFMLGTYSTFDTYHGRRKKRVPESGDISWADHCLHNPSEEICGTSGVTLSLWISIQSVSPSRLRYFLNSGDLGDYSSSVAADYTGWAVFTHGNLLGVSVGEAKSDWELLLDSTSYSLDTWVNLGIIWSPSEGLTLLLNGEDYNMQTTVPKTSKKTGDAPPYVVLSRYNTDDSSSWLTPSEAEERSNDPLSYPLPVTWELADFAFSQAVFVSKYMKPFEYAQHFDFLGNRRLSQNSKHVWFGRHLIDPKVGDLMKARRMKLQQNPGPVSVDGNSEGFFVTYNEQVRSVVLKSETMLRVGPLDTDTCPQNIFACTEGFTVGGWYSLMALNPTGEHKNHTKPVILLSGCGGNFGLALIEGGWKLGGWIVMSPDAKDPVTAGCFGSAGKLTLSITYDQWFHVALAVFRLDRQLNVVEVHILLNGKVIAECTHGSSIAGLEGAISRSRELYATTRTDPLYLIVSSSGLQSAGLAISVIQATQNALFHEARIHAFLGLPNSQANFFAHATFYWAVSGWLTHLAPHRLVANEVTHDRGRYNEESMALCTHGNAQSYIVLTGDARSDSVTSNLAASCLFGSLRCQEFVVIIDFSLRETLSSDAEDKYIISAPPRDGENVNIIGFQLILQPRRNRFAVVVRSSVLTCRNHGNMSLLGTVNTWNYIQVYVYSTKPPDIKVNGDILDTSGTGLCAIERNIPAPANGLLYPRIVVGQNIRLCVADIAVAEEEPDSDRGQPPDINLLQTCYEDTDFVFSLEGSEPNFLNVPGMASLLATFNGSLPERPGTRCLTSPDSRCDIFTISFWVKIAADGMENNEPTALEDELLVLSTGPPEFRGLAVYVQHSVEPGSLHLIVEYLEEKALSRVFVLDRFQVGKWTNVGIVYVAPTESTEATLEVYKDGKVLASTSQPIPLDLPLNPTPGIYLGDAVRTMTNMSEAKVASGIISSLAIWSKRGASCGTPRQTRKSLLGECTLNESLPTTEVCQNIQHCELLYKGVCLDENLVSLQGEICIFLALRNFNVANIYSMAKSRRLIFDPIGLIRLLHVAKRLLERPDSYPTKSHEYKLLWASSALLSRLVDVDYSDSTKMHFLASQFADESEFLLEMVHCMQSPNFTETLAEMRNITILGVPGVLSAVAVFLENVFVYNATKMQDFSVSNKVEQNKFGLFKRPKDFDSWTDGGYMMPNFKIHYIEKGPRSESSSRSTDNEEAFIISFVRYQAVLPNITLDLLTLPRIANWTTAQNQTGEDSLQIKGLLSINSAIQRVSMLPAHVSKDLVQYETAIPLIVKNEYKAVAFARITDSMHWKAKEIASMGSSEMEFGVQCVYWNDSSPSADNRWDPFICRQVTGSLTSVTCRCKHPGTFAVAMESPEFGGHLDSYWKVAGAPSLRVFNLAKVCLNAGGNSLSFLALISLLVYLYKKETEPELVGQKKIQINLTLALAGYHLTFMFIPFLEQFKIGCLVSSLFLHLFGSAYIAWHMCQCFYLFGALINGSLARTIKLYIFLGWIVSPIIVVIVYAISAADYGLGRLCLPAPESSTMFVFIGQATFWLLLSLVCCFILLCNLDTPAYLKPLIVDALQHQMWLAIAITAYIIVIFHFFLAYVYTRTTYVAFIYWALNAFQGGIVAFCLGLLDANHFGRKRRKRVQISPAPEKFVVGSEESNGKPLSDEACQAPYEECEPAIMDYEDWDSRMKEKGA</sequence>
<feature type="transmembrane region" description="Helical" evidence="5">
    <location>
        <begin position="2085"/>
        <end position="2103"/>
    </location>
</feature>
<dbReference type="EMBL" id="UYSU01032827">
    <property type="protein sequence ID" value="VDL90712.1"/>
    <property type="molecule type" value="Genomic_DNA"/>
</dbReference>
<reference evidence="9" key="1">
    <citation type="submission" date="2016-06" db="UniProtKB">
        <authorList>
            <consortium name="WormBaseParasite"/>
        </authorList>
    </citation>
    <scope>IDENTIFICATION</scope>
</reference>
<dbReference type="Gene3D" id="2.60.220.50">
    <property type="match status" value="1"/>
</dbReference>
<protein>
    <submittedName>
        <fullName evidence="9">Protein sidekick-like protein</fullName>
    </submittedName>
</protein>
<evidence type="ECO:0000313" key="8">
    <source>
        <dbReference type="Proteomes" id="UP000275846"/>
    </source>
</evidence>
<feature type="domain" description="G-protein coupled receptors family 2 profile 2" evidence="6">
    <location>
        <begin position="2080"/>
        <end position="2318"/>
    </location>
</feature>
<keyword evidence="3 5" id="KW-1133">Transmembrane helix</keyword>
<accession>A0A183SJC9</accession>
<dbReference type="PANTHER" id="PTHR12011:SF347">
    <property type="entry name" value="FI21270P1-RELATED"/>
    <property type="match status" value="1"/>
</dbReference>
<dbReference type="GO" id="GO:0005886">
    <property type="term" value="C:plasma membrane"/>
    <property type="evidence" value="ECO:0007669"/>
    <property type="project" value="TreeGrafter"/>
</dbReference>
<evidence type="ECO:0000313" key="7">
    <source>
        <dbReference type="EMBL" id="VDL90712.1"/>
    </source>
</evidence>
<dbReference type="Proteomes" id="UP000275846">
    <property type="component" value="Unassembled WGS sequence"/>
</dbReference>
<dbReference type="OrthoDB" id="10034530at2759"/>
<keyword evidence="4 5" id="KW-0472">Membrane</keyword>
<evidence type="ECO:0000256" key="5">
    <source>
        <dbReference type="SAM" id="Phobius"/>
    </source>
</evidence>
<feature type="transmembrane region" description="Helical" evidence="5">
    <location>
        <begin position="2224"/>
        <end position="2246"/>
    </location>
</feature>
<evidence type="ECO:0000256" key="4">
    <source>
        <dbReference type="ARBA" id="ARBA00023136"/>
    </source>
</evidence>
<name>A0A183SJC9_SCHSO</name>
<gene>
    <name evidence="7" type="ORF">SSLN_LOCUS4327</name>
</gene>
<feature type="transmembrane region" description="Helical" evidence="5">
    <location>
        <begin position="2119"/>
        <end position="2138"/>
    </location>
</feature>
<dbReference type="SMART" id="SM00303">
    <property type="entry name" value="GPS"/>
    <property type="match status" value="1"/>
</dbReference>
<dbReference type="Pfam" id="PF13385">
    <property type="entry name" value="Laminin_G_3"/>
    <property type="match status" value="1"/>
</dbReference>
<dbReference type="STRING" id="70667.A0A183SJC9"/>
<dbReference type="SUPFAM" id="SSF49899">
    <property type="entry name" value="Concanavalin A-like lectins/glucanases"/>
    <property type="match status" value="3"/>
</dbReference>
<keyword evidence="2 5" id="KW-0812">Transmembrane</keyword>
<feature type="transmembrane region" description="Helical" evidence="5">
    <location>
        <begin position="2150"/>
        <end position="2171"/>
    </location>
</feature>